<accession>X0V8N7</accession>
<dbReference type="AlphaFoldDB" id="X0V8N7"/>
<protein>
    <submittedName>
        <fullName evidence="1">Uncharacterized protein</fullName>
    </submittedName>
</protein>
<gene>
    <name evidence="1" type="ORF">S01H1_57659</name>
</gene>
<organism evidence="1">
    <name type="scientific">marine sediment metagenome</name>
    <dbReference type="NCBI Taxonomy" id="412755"/>
    <lineage>
        <taxon>unclassified sequences</taxon>
        <taxon>metagenomes</taxon>
        <taxon>ecological metagenomes</taxon>
    </lineage>
</organism>
<feature type="non-terminal residue" evidence="1">
    <location>
        <position position="47"/>
    </location>
</feature>
<evidence type="ECO:0000313" key="1">
    <source>
        <dbReference type="EMBL" id="GAG14520.1"/>
    </source>
</evidence>
<dbReference type="EMBL" id="BARS01037614">
    <property type="protein sequence ID" value="GAG14520.1"/>
    <property type="molecule type" value="Genomic_DNA"/>
</dbReference>
<name>X0V8N7_9ZZZZ</name>
<comment type="caution">
    <text evidence="1">The sequence shown here is derived from an EMBL/GenBank/DDBJ whole genome shotgun (WGS) entry which is preliminary data.</text>
</comment>
<proteinExistence type="predicted"/>
<sequence>MNYINLLIRNKNNRINLREMPEDKEKVEDFISLWKKKMINEPDQPSA</sequence>
<reference evidence="1" key="1">
    <citation type="journal article" date="2014" name="Front. Microbiol.">
        <title>High frequency of phylogenetically diverse reductive dehalogenase-homologous genes in deep subseafloor sedimentary metagenomes.</title>
        <authorList>
            <person name="Kawai M."/>
            <person name="Futagami T."/>
            <person name="Toyoda A."/>
            <person name="Takaki Y."/>
            <person name="Nishi S."/>
            <person name="Hori S."/>
            <person name="Arai W."/>
            <person name="Tsubouchi T."/>
            <person name="Morono Y."/>
            <person name="Uchiyama I."/>
            <person name="Ito T."/>
            <person name="Fujiyama A."/>
            <person name="Inagaki F."/>
            <person name="Takami H."/>
        </authorList>
    </citation>
    <scope>NUCLEOTIDE SEQUENCE</scope>
    <source>
        <strain evidence="1">Expedition CK06-06</strain>
    </source>
</reference>